<sequence>MNERISNEKLRGKIMTADEAAALIPNGAQIGFGGFTGSGYPKELPQALANRIKAAHERGEEFTVNAFTGASTAPELDGALAGVDGMHYRMPYQSDPTLRKKINDGTTLYTDIHLSHSAQLVAEGFMGKLDFAVVEAVRITEDGNIVPTSSVGNNKTYLDMAEKIIIEVNSWQSPDLEGMHDIWNGYLTPPNRPIIPINNVGDRIGDTFLTIDSDKVVAVIETTDRDRNSPFKPIDDDSRAIAGYLLDFYANEVKHGRLPKNLLPLQSGVGNIPNAVLDGLLHSDLENLTSYTEVIQDGMVDLIDAGKLAVASATAFSLSPDYAHNMNENAKNYRKSIVLRPQEISNHPEVIRRLGVLSCNGMIEADIYGNVNSTHVMGTRMMNGIGGSGDFTRNAYISAFVSPSTAKDGAISAIVPMVSHVDHTEHDVMVIITEQGIADLRGLAPRLRAQKIIDNCVHPDFRAQLQEYFDHSLVTSKAKHTPHDLRHSYDWHLNFIENGTMKLSHYR</sequence>
<feature type="domain" description="Acetyl-CoA hydrolase/transferase N-terminal" evidence="4">
    <location>
        <begin position="9"/>
        <end position="220"/>
    </location>
</feature>
<evidence type="ECO:0000259" key="4">
    <source>
        <dbReference type="Pfam" id="PF02550"/>
    </source>
</evidence>
<dbReference type="GO" id="GO:0006083">
    <property type="term" value="P:acetate metabolic process"/>
    <property type="evidence" value="ECO:0007669"/>
    <property type="project" value="InterPro"/>
</dbReference>
<dbReference type="Pfam" id="PF02550">
    <property type="entry name" value="AcetylCoA_hydro"/>
    <property type="match status" value="1"/>
</dbReference>
<accession>A0A068VUR1</accession>
<evidence type="ECO:0000313" key="6">
    <source>
        <dbReference type="EMBL" id="CEP26328.1"/>
    </source>
</evidence>
<dbReference type="Gene3D" id="3.40.1080.20">
    <property type="entry name" value="Acetyl-CoA hydrolase/transferase C-terminal domain"/>
    <property type="match status" value="1"/>
</dbReference>
<dbReference type="FunFam" id="3.40.1080.20:FF:000001">
    <property type="entry name" value="Acetyl-CoA hydrolase Ach1"/>
    <property type="match status" value="1"/>
</dbReference>
<dbReference type="NCBIfam" id="TIGR03458">
    <property type="entry name" value="YgfH_subfam"/>
    <property type="match status" value="1"/>
</dbReference>
<dbReference type="GO" id="GO:0003986">
    <property type="term" value="F:acetyl-CoA hydrolase activity"/>
    <property type="evidence" value="ECO:0007669"/>
    <property type="project" value="TreeGrafter"/>
</dbReference>
<evidence type="ECO:0000256" key="3">
    <source>
        <dbReference type="PIRSR" id="PIRSR617821-2"/>
    </source>
</evidence>
<dbReference type="PATRIC" id="fig|66712.6.peg.292"/>
<feature type="binding site" evidence="3">
    <location>
        <position position="363"/>
    </location>
    <ligand>
        <name>CoA</name>
        <dbReference type="ChEBI" id="CHEBI:57287"/>
    </ligand>
</feature>
<dbReference type="GO" id="GO:0006084">
    <property type="term" value="P:acetyl-CoA metabolic process"/>
    <property type="evidence" value="ECO:0007669"/>
    <property type="project" value="InterPro"/>
</dbReference>
<name>A0A068VUR1_PROFF</name>
<dbReference type="SUPFAM" id="SSF100950">
    <property type="entry name" value="NagB/RpiA/CoA transferase-like"/>
    <property type="match status" value="2"/>
</dbReference>
<dbReference type="RefSeq" id="WP_013160240.1">
    <property type="nucleotide sequence ID" value="NZ_CP010341.1"/>
</dbReference>
<dbReference type="Pfam" id="PF13336">
    <property type="entry name" value="AcetylCoA_hyd_C"/>
    <property type="match status" value="1"/>
</dbReference>
<dbReference type="PANTHER" id="PTHR43609">
    <property type="entry name" value="ACETYL-COA HYDROLASE"/>
    <property type="match status" value="1"/>
</dbReference>
<evidence type="ECO:0000256" key="1">
    <source>
        <dbReference type="ARBA" id="ARBA00009632"/>
    </source>
</evidence>
<feature type="binding site" evidence="3">
    <location>
        <position position="383"/>
    </location>
    <ligand>
        <name>CoA</name>
        <dbReference type="ChEBI" id="CHEBI:57287"/>
    </ligand>
</feature>
<dbReference type="Gene3D" id="3.30.750.70">
    <property type="entry name" value="4-hydroxybutyrate coenzyme like domains"/>
    <property type="match status" value="1"/>
</dbReference>
<dbReference type="InterPro" id="IPR003702">
    <property type="entry name" value="ActCoA_hydro_N"/>
</dbReference>
<dbReference type="InterPro" id="IPR046433">
    <property type="entry name" value="ActCoA_hydro"/>
</dbReference>
<keyword evidence="6" id="KW-0808">Transferase</keyword>
<dbReference type="EC" id="2.8.3.-" evidence="6"/>
<dbReference type="Gene3D" id="3.40.1080.10">
    <property type="entry name" value="Glutaconate Coenzyme A-transferase"/>
    <property type="match status" value="1"/>
</dbReference>
<dbReference type="InterPro" id="IPR026888">
    <property type="entry name" value="AcetylCoA_hyd_C"/>
</dbReference>
<dbReference type="EMBL" id="LM676401">
    <property type="protein sequence ID" value="CEP26328.1"/>
    <property type="molecule type" value="Genomic_DNA"/>
</dbReference>
<reference evidence="6" key="1">
    <citation type="submission" date="2014-08" db="EMBL/GenBank/DDBJ databases">
        <authorList>
            <person name="Falentin Helene"/>
        </authorList>
    </citation>
    <scope>NUCLEOTIDE SEQUENCE</scope>
</reference>
<dbReference type="SMR" id="A0A068VUR1"/>
<proteinExistence type="inferred from homology"/>
<gene>
    <name evidence="6" type="primary">cat</name>
    <name evidence="6" type="ORF">PFCIRM138_06615</name>
</gene>
<dbReference type="GO" id="GO:0008775">
    <property type="term" value="F:acetate CoA-transferase activity"/>
    <property type="evidence" value="ECO:0007669"/>
    <property type="project" value="InterPro"/>
</dbReference>
<evidence type="ECO:0000259" key="5">
    <source>
        <dbReference type="Pfam" id="PF13336"/>
    </source>
</evidence>
<dbReference type="KEGG" id="pfre:RM25_0280"/>
<dbReference type="InterPro" id="IPR038460">
    <property type="entry name" value="AcetylCoA_hyd_C_sf"/>
</dbReference>
<comment type="similarity">
    <text evidence="1">Belongs to the acetyl-CoA hydrolase/transferase family.</text>
</comment>
<feature type="active site" description="5-glutamyl coenzyme A thioester intermediate" evidence="2">
    <location>
        <position position="293"/>
    </location>
</feature>
<dbReference type="AlphaFoldDB" id="A0A068VUR1"/>
<feature type="domain" description="Acetyl-CoA hydrolase/transferase C-terminal" evidence="5">
    <location>
        <begin position="327"/>
        <end position="468"/>
    </location>
</feature>
<dbReference type="InterPro" id="IPR017821">
    <property type="entry name" value="Succinate_CoA_transferase"/>
</dbReference>
<dbReference type="PANTHER" id="PTHR43609:SF1">
    <property type="entry name" value="ACETYL-COA HYDROLASE"/>
    <property type="match status" value="1"/>
</dbReference>
<feature type="binding site" evidence="3">
    <location>
        <position position="387"/>
    </location>
    <ligand>
        <name>CoA</name>
        <dbReference type="ChEBI" id="CHEBI:57287"/>
    </ligand>
</feature>
<dbReference type="InterPro" id="IPR037171">
    <property type="entry name" value="NagB/RpiA_transferase-like"/>
</dbReference>
<protein>
    <submittedName>
        <fullName evidence="6">Coenzyme A transferase (Putative succinyl-CoA or butyryl-CoA:coenzyme A transferase)</fullName>
        <ecNumber evidence="6">2.8.3.-</ecNumber>
    </submittedName>
</protein>
<evidence type="ECO:0000256" key="2">
    <source>
        <dbReference type="PIRSR" id="PIRSR617821-1"/>
    </source>
</evidence>
<organism evidence="6">
    <name type="scientific">Propionibacterium freudenreichii subsp. freudenreichii</name>
    <dbReference type="NCBI Taxonomy" id="66712"/>
    <lineage>
        <taxon>Bacteria</taxon>
        <taxon>Bacillati</taxon>
        <taxon>Actinomycetota</taxon>
        <taxon>Actinomycetes</taxon>
        <taxon>Propionibacteriales</taxon>
        <taxon>Propionibacteriaceae</taxon>
        <taxon>Propionibacterium</taxon>
    </lineage>
</organism>
<feature type="binding site" evidence="3">
    <location>
        <position position="407"/>
    </location>
    <ligand>
        <name>CoA</name>
        <dbReference type="ChEBI" id="CHEBI:57287"/>
    </ligand>
</feature>